<comment type="caution">
    <text evidence="3">The sequence shown here is derived from an EMBL/GenBank/DDBJ whole genome shotgun (WGS) entry which is preliminary data.</text>
</comment>
<dbReference type="InterPro" id="IPR015267">
    <property type="entry name" value="PPP4R2"/>
</dbReference>
<evidence type="ECO:0000256" key="2">
    <source>
        <dbReference type="SAM" id="MobiDB-lite"/>
    </source>
</evidence>
<keyword evidence="4" id="KW-1185">Reference proteome</keyword>
<dbReference type="GO" id="GO:0005634">
    <property type="term" value="C:nucleus"/>
    <property type="evidence" value="ECO:0000318"/>
    <property type="project" value="GO_Central"/>
</dbReference>
<reference evidence="4" key="1">
    <citation type="journal article" date="2016" name="Nature">
        <title>The genome of the seagrass Zostera marina reveals angiosperm adaptation to the sea.</title>
        <authorList>
            <person name="Olsen J.L."/>
            <person name="Rouze P."/>
            <person name="Verhelst B."/>
            <person name="Lin Y.-C."/>
            <person name="Bayer T."/>
            <person name="Collen J."/>
            <person name="Dattolo E."/>
            <person name="De Paoli E."/>
            <person name="Dittami S."/>
            <person name="Maumus F."/>
            <person name="Michel G."/>
            <person name="Kersting A."/>
            <person name="Lauritano C."/>
            <person name="Lohaus R."/>
            <person name="Toepel M."/>
            <person name="Tonon T."/>
            <person name="Vanneste K."/>
            <person name="Amirebrahimi M."/>
            <person name="Brakel J."/>
            <person name="Bostroem C."/>
            <person name="Chovatia M."/>
            <person name="Grimwood J."/>
            <person name="Jenkins J.W."/>
            <person name="Jueterbock A."/>
            <person name="Mraz A."/>
            <person name="Stam W.T."/>
            <person name="Tice H."/>
            <person name="Bornberg-Bauer E."/>
            <person name="Green P.J."/>
            <person name="Pearson G.A."/>
            <person name="Procaccini G."/>
            <person name="Duarte C.M."/>
            <person name="Schmutz J."/>
            <person name="Reusch T.B.H."/>
            <person name="Van de Peer Y."/>
        </authorList>
    </citation>
    <scope>NUCLEOTIDE SEQUENCE [LARGE SCALE GENOMIC DNA]</scope>
    <source>
        <strain evidence="4">cv. Finnish</strain>
    </source>
</reference>
<proteinExistence type="inferred from homology"/>
<evidence type="ECO:0000256" key="1">
    <source>
        <dbReference type="ARBA" id="ARBA00009207"/>
    </source>
</evidence>
<dbReference type="OrthoDB" id="341898at2759"/>
<dbReference type="GO" id="GO:0019888">
    <property type="term" value="F:protein phosphatase regulator activity"/>
    <property type="evidence" value="ECO:0000318"/>
    <property type="project" value="GO_Central"/>
</dbReference>
<dbReference type="Proteomes" id="UP000036987">
    <property type="component" value="Unassembled WGS sequence"/>
</dbReference>
<dbReference type="AlphaFoldDB" id="A0A0K9PIG7"/>
<dbReference type="GO" id="GO:0030289">
    <property type="term" value="C:protein phosphatase 4 complex"/>
    <property type="evidence" value="ECO:0000318"/>
    <property type="project" value="GO_Central"/>
</dbReference>
<sequence length="272" mass="30251">MKMSPARDSQLLTCAEVANHQEETPVTLPVCTEKSELNREINDNEIRNIIEVIAATGKFWHDWDTLKKLLLHWLKKVLAEYPESQSVASAETYQELVKRLDEELLSFVEGPPFTLQRICEILLSAKHFYPKLSKLVLALERNLSVTSTISISTDPYPGLTEENNGKYSIPNSTGDDHIQNQSTPSQNGIGGIQGDTDVEMVDAEVNESIPKSDVEMKEEKYIGEVSDSTEITSAEPSIDSSNISTEPCVVNVVIENANSVDVEIRETTQQKA</sequence>
<dbReference type="PANTHER" id="PTHR16487">
    <property type="entry name" value="PPP4R2-RELATED PROTEIN"/>
    <property type="match status" value="1"/>
</dbReference>
<feature type="compositionally biased region" description="Polar residues" evidence="2">
    <location>
        <begin position="161"/>
        <end position="187"/>
    </location>
</feature>
<dbReference type="Pfam" id="PF09184">
    <property type="entry name" value="PPP4R2"/>
    <property type="match status" value="1"/>
</dbReference>
<feature type="region of interest" description="Disordered" evidence="2">
    <location>
        <begin position="154"/>
        <end position="192"/>
    </location>
</feature>
<dbReference type="GO" id="GO:0005737">
    <property type="term" value="C:cytoplasm"/>
    <property type="evidence" value="ECO:0000318"/>
    <property type="project" value="GO_Central"/>
</dbReference>
<accession>A0A0K9PIG7</accession>
<dbReference type="PANTHER" id="PTHR16487:SF0">
    <property type="entry name" value="PROTEIN PHOSPHATASE 4 REGULATORY SUBUNIT 2-RELATED"/>
    <property type="match status" value="1"/>
</dbReference>
<organism evidence="3 4">
    <name type="scientific">Zostera marina</name>
    <name type="common">Eelgrass</name>
    <dbReference type="NCBI Taxonomy" id="29655"/>
    <lineage>
        <taxon>Eukaryota</taxon>
        <taxon>Viridiplantae</taxon>
        <taxon>Streptophyta</taxon>
        <taxon>Embryophyta</taxon>
        <taxon>Tracheophyta</taxon>
        <taxon>Spermatophyta</taxon>
        <taxon>Magnoliopsida</taxon>
        <taxon>Liliopsida</taxon>
        <taxon>Zosteraceae</taxon>
        <taxon>Zostera</taxon>
    </lineage>
</organism>
<comment type="similarity">
    <text evidence="1">Belongs to the PPP4R2 family.</text>
</comment>
<evidence type="ECO:0000313" key="4">
    <source>
        <dbReference type="Proteomes" id="UP000036987"/>
    </source>
</evidence>
<gene>
    <name evidence="3" type="ORF">ZOSMA_24G00530</name>
</gene>
<evidence type="ECO:0000313" key="3">
    <source>
        <dbReference type="EMBL" id="KMZ68032.1"/>
    </source>
</evidence>
<name>A0A0K9PIG7_ZOSMR</name>
<dbReference type="STRING" id="29655.A0A0K9PIG7"/>
<protein>
    <submittedName>
        <fullName evidence="3">Serine/threonine protein phosphatase 4 regulatory subunit</fullName>
    </submittedName>
</protein>
<dbReference type="OMA" id="MVMIEAD"/>
<dbReference type="EMBL" id="LFYR01000864">
    <property type="protein sequence ID" value="KMZ68032.1"/>
    <property type="molecule type" value="Genomic_DNA"/>
</dbReference>